<keyword evidence="2" id="KW-1185">Reference proteome</keyword>
<evidence type="ECO:0000313" key="1">
    <source>
        <dbReference type="EMBL" id="MFD2679834.1"/>
    </source>
</evidence>
<organism evidence="1 2">
    <name type="scientific">Bacillus seohaeanensis</name>
    <dbReference type="NCBI Taxonomy" id="284580"/>
    <lineage>
        <taxon>Bacteria</taxon>
        <taxon>Bacillati</taxon>
        <taxon>Bacillota</taxon>
        <taxon>Bacilli</taxon>
        <taxon>Bacillales</taxon>
        <taxon>Bacillaceae</taxon>
        <taxon>Bacillus</taxon>
    </lineage>
</organism>
<gene>
    <name evidence="1" type="ORF">ACFSUL_03605</name>
</gene>
<name>A0ABW5RNT5_9BACI</name>
<proteinExistence type="predicted"/>
<accession>A0ABW5RNT5</accession>
<reference evidence="2" key="1">
    <citation type="journal article" date="2019" name="Int. J. Syst. Evol. Microbiol.">
        <title>The Global Catalogue of Microorganisms (GCM) 10K type strain sequencing project: providing services to taxonomists for standard genome sequencing and annotation.</title>
        <authorList>
            <consortium name="The Broad Institute Genomics Platform"/>
            <consortium name="The Broad Institute Genome Sequencing Center for Infectious Disease"/>
            <person name="Wu L."/>
            <person name="Ma J."/>
        </authorList>
    </citation>
    <scope>NUCLEOTIDE SEQUENCE [LARGE SCALE GENOMIC DNA]</scope>
    <source>
        <strain evidence="2">KCTC 3913</strain>
    </source>
</reference>
<dbReference type="RefSeq" id="WP_377932784.1">
    <property type="nucleotide sequence ID" value="NZ_JBHUMF010000008.1"/>
</dbReference>
<evidence type="ECO:0000313" key="2">
    <source>
        <dbReference type="Proteomes" id="UP001597506"/>
    </source>
</evidence>
<sequence>MNYKTEQALRVKSIALDIIEEIVQDDKKFPNRDLKQSTELLARCICDLVNVYTNITEDHEVTLKGTVIKAKVSYNSLKSSSVKAK</sequence>
<dbReference type="EMBL" id="JBHUMF010000008">
    <property type="protein sequence ID" value="MFD2679834.1"/>
    <property type="molecule type" value="Genomic_DNA"/>
</dbReference>
<protein>
    <submittedName>
        <fullName evidence="1">Uncharacterized protein</fullName>
    </submittedName>
</protein>
<dbReference type="Proteomes" id="UP001597506">
    <property type="component" value="Unassembled WGS sequence"/>
</dbReference>
<comment type="caution">
    <text evidence="1">The sequence shown here is derived from an EMBL/GenBank/DDBJ whole genome shotgun (WGS) entry which is preliminary data.</text>
</comment>